<organism evidence="2 3">
    <name type="scientific">Hyphodiscus hymeniophilus</name>
    <dbReference type="NCBI Taxonomy" id="353542"/>
    <lineage>
        <taxon>Eukaryota</taxon>
        <taxon>Fungi</taxon>
        <taxon>Dikarya</taxon>
        <taxon>Ascomycota</taxon>
        <taxon>Pezizomycotina</taxon>
        <taxon>Leotiomycetes</taxon>
        <taxon>Helotiales</taxon>
        <taxon>Hyphodiscaceae</taxon>
        <taxon>Hyphodiscus</taxon>
    </lineage>
</organism>
<evidence type="ECO:0000256" key="1">
    <source>
        <dbReference type="SAM" id="MobiDB-lite"/>
    </source>
</evidence>
<dbReference type="EMBL" id="VNKQ01000013">
    <property type="protein sequence ID" value="KAG0647377.1"/>
    <property type="molecule type" value="Genomic_DNA"/>
</dbReference>
<dbReference type="GO" id="GO:0006487">
    <property type="term" value="P:protein N-linked glycosylation"/>
    <property type="evidence" value="ECO:0007669"/>
    <property type="project" value="TreeGrafter"/>
</dbReference>
<dbReference type="Gene3D" id="3.40.50.11350">
    <property type="match status" value="1"/>
</dbReference>
<accession>A0A9P6VGI4</accession>
<dbReference type="GO" id="GO:0046921">
    <property type="term" value="F:alpha-(1-&gt;6)-fucosyltransferase activity"/>
    <property type="evidence" value="ECO:0007669"/>
    <property type="project" value="TreeGrafter"/>
</dbReference>
<gene>
    <name evidence="2" type="ORF">D0Z07_7147</name>
</gene>
<reference evidence="2" key="1">
    <citation type="submission" date="2019-07" db="EMBL/GenBank/DDBJ databases">
        <title>Hyphodiscus hymeniophilus genome sequencing and assembly.</title>
        <authorList>
            <person name="Kramer G."/>
            <person name="Nodwell J."/>
        </authorList>
    </citation>
    <scope>NUCLEOTIDE SEQUENCE</scope>
    <source>
        <strain evidence="2">ATCC 34498</strain>
    </source>
</reference>
<dbReference type="PANTHER" id="PTHR13132">
    <property type="entry name" value="ALPHA- 1,6 -FUCOSYLTRANSFERASE"/>
    <property type="match status" value="1"/>
</dbReference>
<dbReference type="PANTHER" id="PTHR13132:SF29">
    <property type="entry name" value="ALPHA-(1,6)-FUCOSYLTRANSFERASE"/>
    <property type="match status" value="1"/>
</dbReference>
<comment type="caution">
    <text evidence="2">The sequence shown here is derived from an EMBL/GenBank/DDBJ whole genome shotgun (WGS) entry which is preliminary data.</text>
</comment>
<dbReference type="OrthoDB" id="2014825at2759"/>
<dbReference type="AlphaFoldDB" id="A0A9P6VGI4"/>
<evidence type="ECO:0000313" key="2">
    <source>
        <dbReference type="EMBL" id="KAG0647377.1"/>
    </source>
</evidence>
<sequence>MASDLWQPGPSELVGTSPSTGRGDSAAHEEYRKKDYIERNFGALEKSFIESARQASNPPKRSRDDSIRLIYEISGAGDWLDLIEGHDDHNPANCKGQKFLILNKFPGDDAYGLGAIIQRISDYLSIAVQTNSILLYAGDLSPGEHFIQDPTDGGDSSCGRTLDCIFQELSKCKSAAQEGLDGKVQSIFAVPNLDSEVNLDAEIYLAKHGSAIPPVFEAALRLIQPDITSEMMKYWWRAQAAAYIMRLNSKAASRMKELRLGKGVQQAGILWDMDGQPQPIALPFPMPEGTFSIHVRHGDKGYEERDMQSVRLRNDIDFNRSEMRLVPFNDYVVRAEKFSAENPLGTWKRAFLSTEDPNVIEQMKSMARITPFSYSGSNARWTWYWSNIPRLNTSPETQLREFGNRTDLTLKWMLQLVMAIECDAFVGTRGVSQTCNLTGYSSKLQ</sequence>
<protein>
    <submittedName>
        <fullName evidence="2">Uncharacterized protein</fullName>
    </submittedName>
</protein>
<name>A0A9P6VGI4_9HELO</name>
<feature type="region of interest" description="Disordered" evidence="1">
    <location>
        <begin position="1"/>
        <end position="31"/>
    </location>
</feature>
<evidence type="ECO:0000313" key="3">
    <source>
        <dbReference type="Proteomes" id="UP000785200"/>
    </source>
</evidence>
<dbReference type="Proteomes" id="UP000785200">
    <property type="component" value="Unassembled WGS sequence"/>
</dbReference>
<proteinExistence type="predicted"/>
<keyword evidence="3" id="KW-1185">Reference proteome</keyword>